<comment type="similarity">
    <text evidence="1 5">Belongs to the NadC/ModD family.</text>
</comment>
<evidence type="ECO:0000259" key="7">
    <source>
        <dbReference type="Pfam" id="PF02749"/>
    </source>
</evidence>
<dbReference type="InterPro" id="IPR002638">
    <property type="entry name" value="Quinolinate_PRibosylTrfase_C"/>
</dbReference>
<reference evidence="8 9" key="1">
    <citation type="submission" date="2019-01" db="EMBL/GenBank/DDBJ databases">
        <title>Geovibrio thiophilus DSM 11263, complete genome.</title>
        <authorList>
            <person name="Spring S."/>
            <person name="Bunk B."/>
            <person name="Sproer C."/>
        </authorList>
    </citation>
    <scope>NUCLEOTIDE SEQUENCE [LARGE SCALE GENOMIC DNA]</scope>
    <source>
        <strain evidence="8 9">DSM 11263</strain>
    </source>
</reference>
<dbReference type="Proteomes" id="UP000287502">
    <property type="component" value="Chromosome"/>
</dbReference>
<dbReference type="SUPFAM" id="SSF54675">
    <property type="entry name" value="Nicotinate/Quinolinate PRTase N-terminal domain-like"/>
    <property type="match status" value="1"/>
</dbReference>
<proteinExistence type="inferred from homology"/>
<dbReference type="Gene3D" id="3.20.20.70">
    <property type="entry name" value="Aldolase class I"/>
    <property type="match status" value="1"/>
</dbReference>
<dbReference type="Gene3D" id="3.90.1170.20">
    <property type="entry name" value="Quinolinate phosphoribosyl transferase, N-terminal domain"/>
    <property type="match status" value="1"/>
</dbReference>
<dbReference type="InterPro" id="IPR037128">
    <property type="entry name" value="Quinolinate_PRibosylTase_N_sf"/>
</dbReference>
<dbReference type="EMBL" id="CP035108">
    <property type="protein sequence ID" value="QAR32924.1"/>
    <property type="molecule type" value="Genomic_DNA"/>
</dbReference>
<evidence type="ECO:0000313" key="9">
    <source>
        <dbReference type="Proteomes" id="UP000287502"/>
    </source>
</evidence>
<dbReference type="PANTHER" id="PTHR32179">
    <property type="entry name" value="NICOTINATE-NUCLEOTIDE PYROPHOSPHORYLASE [CARBOXYLATING]"/>
    <property type="match status" value="1"/>
</dbReference>
<dbReference type="Pfam" id="PF02749">
    <property type="entry name" value="QRPTase_N"/>
    <property type="match status" value="1"/>
</dbReference>
<dbReference type="GO" id="GO:0004514">
    <property type="term" value="F:nicotinate-nucleotide diphosphorylase (carboxylating) activity"/>
    <property type="evidence" value="ECO:0007669"/>
    <property type="project" value="InterPro"/>
</dbReference>
<keyword evidence="3 5" id="KW-0328">Glycosyltransferase</keyword>
<dbReference type="OrthoDB" id="9782546at2"/>
<dbReference type="NCBIfam" id="TIGR01334">
    <property type="entry name" value="modD"/>
    <property type="match status" value="1"/>
</dbReference>
<dbReference type="PIRSF" id="PIRSF006250">
    <property type="entry name" value="NadC_ModD"/>
    <property type="match status" value="1"/>
</dbReference>
<dbReference type="InterPro" id="IPR027277">
    <property type="entry name" value="NadC/ModD"/>
</dbReference>
<evidence type="ECO:0000256" key="2">
    <source>
        <dbReference type="ARBA" id="ARBA00019205"/>
    </source>
</evidence>
<name>A0A410JXP0_9BACT</name>
<protein>
    <recommendedName>
        <fullName evidence="2">Putative pyrophosphorylase ModD</fullName>
    </recommendedName>
</protein>
<keyword evidence="4 5" id="KW-0808">Transferase</keyword>
<dbReference type="CDD" id="cd01573">
    <property type="entry name" value="modD_like"/>
    <property type="match status" value="1"/>
</dbReference>
<dbReference type="GO" id="GO:0009435">
    <property type="term" value="P:NAD+ biosynthetic process"/>
    <property type="evidence" value="ECO:0007669"/>
    <property type="project" value="InterPro"/>
</dbReference>
<dbReference type="GO" id="GO:0034213">
    <property type="term" value="P:quinolinate catabolic process"/>
    <property type="evidence" value="ECO:0007669"/>
    <property type="project" value="TreeGrafter"/>
</dbReference>
<evidence type="ECO:0000256" key="4">
    <source>
        <dbReference type="ARBA" id="ARBA00022679"/>
    </source>
</evidence>
<dbReference type="SUPFAM" id="SSF51690">
    <property type="entry name" value="Nicotinate/Quinolinate PRTase C-terminal domain-like"/>
    <property type="match status" value="1"/>
</dbReference>
<dbReference type="AlphaFoldDB" id="A0A410JXP0"/>
<gene>
    <name evidence="8" type="primary">modD</name>
    <name evidence="8" type="ORF">EP073_05740</name>
</gene>
<accession>A0A410JXP0</accession>
<evidence type="ECO:0000259" key="6">
    <source>
        <dbReference type="Pfam" id="PF01729"/>
    </source>
</evidence>
<evidence type="ECO:0000256" key="1">
    <source>
        <dbReference type="ARBA" id="ARBA00009400"/>
    </source>
</evidence>
<dbReference type="InterPro" id="IPR013785">
    <property type="entry name" value="Aldolase_TIM"/>
</dbReference>
<keyword evidence="9" id="KW-1185">Reference proteome</keyword>
<organism evidence="8 9">
    <name type="scientific">Geovibrio thiophilus</name>
    <dbReference type="NCBI Taxonomy" id="139438"/>
    <lineage>
        <taxon>Bacteria</taxon>
        <taxon>Pseudomonadati</taxon>
        <taxon>Deferribacterota</taxon>
        <taxon>Deferribacteres</taxon>
        <taxon>Deferribacterales</taxon>
        <taxon>Geovibrionaceae</taxon>
        <taxon>Geovibrio</taxon>
    </lineage>
</organism>
<feature type="domain" description="Quinolinate phosphoribosyl transferase N-terminal" evidence="7">
    <location>
        <begin position="21"/>
        <end position="104"/>
    </location>
</feature>
<dbReference type="InterPro" id="IPR006242">
    <property type="entry name" value="ModD"/>
</dbReference>
<dbReference type="Pfam" id="PF01729">
    <property type="entry name" value="QRPTase_C"/>
    <property type="match status" value="1"/>
</dbReference>
<dbReference type="GO" id="GO:0005737">
    <property type="term" value="C:cytoplasm"/>
    <property type="evidence" value="ECO:0007669"/>
    <property type="project" value="TreeGrafter"/>
</dbReference>
<dbReference type="KEGG" id="gtl:EP073_05740"/>
<sequence length="281" mass="29905">MLIIYDQLIERILSEDVPYGDITTEAMGISHIKGIMEFRARFDCVLGGVAEACAVLKKAGAEAEVLFQSGSRVEAGTLFMTAKGTAGELHAGWKAAQNIMEYASGIATRTREVVDSAKKGNPAVVVACTRKSLPGAKTLCMNAVEAGGAVPHRLGLSETFLLFENHTVFFKSEAEAYAALEKACAKLPEKKPAVEADSLDAALRAARAGAGNIQFDKVKPETLKEWIKLIKAEYPGIIIAAAGGVNASNAEEYARTGIDVAVTSSVYWGKPADIEVVMRPL</sequence>
<dbReference type="PANTHER" id="PTHR32179:SF4">
    <property type="entry name" value="PYROPHOSPHORYLASE MODD-RELATED"/>
    <property type="match status" value="1"/>
</dbReference>
<dbReference type="InterPro" id="IPR036068">
    <property type="entry name" value="Nicotinate_pribotase-like_C"/>
</dbReference>
<dbReference type="InterPro" id="IPR022412">
    <property type="entry name" value="Quinolinate_PRibosylTrfase_N"/>
</dbReference>
<dbReference type="FunFam" id="3.20.20.70:FF:000030">
    <property type="entry name" value="Nicotinate-nucleotide pyrophosphorylase, carboxylating"/>
    <property type="match status" value="1"/>
</dbReference>
<evidence type="ECO:0000256" key="3">
    <source>
        <dbReference type="ARBA" id="ARBA00022676"/>
    </source>
</evidence>
<evidence type="ECO:0000256" key="5">
    <source>
        <dbReference type="PIRNR" id="PIRNR006250"/>
    </source>
</evidence>
<evidence type="ECO:0000313" key="8">
    <source>
        <dbReference type="EMBL" id="QAR32924.1"/>
    </source>
</evidence>
<feature type="domain" description="Quinolinate phosphoribosyl transferase C-terminal" evidence="6">
    <location>
        <begin position="106"/>
        <end position="274"/>
    </location>
</feature>